<dbReference type="InterPro" id="IPR013103">
    <property type="entry name" value="RVT_2"/>
</dbReference>
<dbReference type="Proteomes" id="UP000233837">
    <property type="component" value="Unassembled WGS sequence"/>
</dbReference>
<dbReference type="CDD" id="cd09272">
    <property type="entry name" value="RNase_HI_RT_Ty1"/>
    <property type="match status" value="1"/>
</dbReference>
<evidence type="ECO:0000259" key="1">
    <source>
        <dbReference type="Pfam" id="PF07727"/>
    </source>
</evidence>
<organism evidence="2 3">
    <name type="scientific">Dendrobium catenatum</name>
    <dbReference type="NCBI Taxonomy" id="906689"/>
    <lineage>
        <taxon>Eukaryota</taxon>
        <taxon>Viridiplantae</taxon>
        <taxon>Streptophyta</taxon>
        <taxon>Embryophyta</taxon>
        <taxon>Tracheophyta</taxon>
        <taxon>Spermatophyta</taxon>
        <taxon>Magnoliopsida</taxon>
        <taxon>Liliopsida</taxon>
        <taxon>Asparagales</taxon>
        <taxon>Orchidaceae</taxon>
        <taxon>Epidendroideae</taxon>
        <taxon>Malaxideae</taxon>
        <taxon>Dendrobiinae</taxon>
        <taxon>Dendrobium</taxon>
    </lineage>
</organism>
<reference evidence="2 3" key="2">
    <citation type="journal article" date="2017" name="Nature">
        <title>The Apostasia genome and the evolution of orchids.</title>
        <authorList>
            <person name="Zhang G.Q."/>
            <person name="Liu K.W."/>
            <person name="Li Z."/>
            <person name="Lohaus R."/>
            <person name="Hsiao Y.Y."/>
            <person name="Niu S.C."/>
            <person name="Wang J.Y."/>
            <person name="Lin Y.C."/>
            <person name="Xu Q."/>
            <person name="Chen L.J."/>
            <person name="Yoshida K."/>
            <person name="Fujiwara S."/>
            <person name="Wang Z.W."/>
            <person name="Zhang Y.Q."/>
            <person name="Mitsuda N."/>
            <person name="Wang M."/>
            <person name="Liu G.H."/>
            <person name="Pecoraro L."/>
            <person name="Huang H.X."/>
            <person name="Xiao X.J."/>
            <person name="Lin M."/>
            <person name="Wu X.Y."/>
            <person name="Wu W.L."/>
            <person name="Chen Y.Y."/>
            <person name="Chang S.B."/>
            <person name="Sakamoto S."/>
            <person name="Ohme-Takagi M."/>
            <person name="Yagi M."/>
            <person name="Zeng S.J."/>
            <person name="Shen C.Y."/>
            <person name="Yeh C.M."/>
            <person name="Luo Y.B."/>
            <person name="Tsai W.C."/>
            <person name="Van de Peer Y."/>
            <person name="Liu Z.J."/>
        </authorList>
    </citation>
    <scope>NUCLEOTIDE SEQUENCE [LARGE SCALE GENOMIC DNA]</scope>
    <source>
        <tissue evidence="2">The whole plant</tissue>
    </source>
</reference>
<dbReference type="PANTHER" id="PTHR11439">
    <property type="entry name" value="GAG-POL-RELATED RETROTRANSPOSON"/>
    <property type="match status" value="1"/>
</dbReference>
<dbReference type="PANTHER" id="PTHR11439:SF494">
    <property type="entry name" value="CYSTEINE-RICH RLK (RECEPTOR-LIKE PROTEIN KINASE) 8"/>
    <property type="match status" value="1"/>
</dbReference>
<evidence type="ECO:0000313" key="3">
    <source>
        <dbReference type="Proteomes" id="UP000233837"/>
    </source>
</evidence>
<dbReference type="EMBL" id="KZ503107">
    <property type="protein sequence ID" value="PKU68279.1"/>
    <property type="molecule type" value="Genomic_DNA"/>
</dbReference>
<evidence type="ECO:0000313" key="2">
    <source>
        <dbReference type="EMBL" id="PKU68279.1"/>
    </source>
</evidence>
<reference evidence="2 3" key="1">
    <citation type="journal article" date="2016" name="Sci. Rep.">
        <title>The Dendrobium catenatum Lindl. genome sequence provides insights into polysaccharide synthase, floral development and adaptive evolution.</title>
        <authorList>
            <person name="Zhang G.Q."/>
            <person name="Xu Q."/>
            <person name="Bian C."/>
            <person name="Tsai W.C."/>
            <person name="Yeh C.M."/>
            <person name="Liu K.W."/>
            <person name="Yoshida K."/>
            <person name="Zhang L.S."/>
            <person name="Chang S.B."/>
            <person name="Chen F."/>
            <person name="Shi Y."/>
            <person name="Su Y.Y."/>
            <person name="Zhang Y.Q."/>
            <person name="Chen L.J."/>
            <person name="Yin Y."/>
            <person name="Lin M."/>
            <person name="Huang H."/>
            <person name="Deng H."/>
            <person name="Wang Z.W."/>
            <person name="Zhu S.L."/>
            <person name="Zhao X."/>
            <person name="Deng C."/>
            <person name="Niu S.C."/>
            <person name="Huang J."/>
            <person name="Wang M."/>
            <person name="Liu G.H."/>
            <person name="Yang H.J."/>
            <person name="Xiao X.J."/>
            <person name="Hsiao Y.Y."/>
            <person name="Wu W.L."/>
            <person name="Chen Y.Y."/>
            <person name="Mitsuda N."/>
            <person name="Ohme-Takagi M."/>
            <person name="Luo Y.B."/>
            <person name="Van de Peer Y."/>
            <person name="Liu Z.J."/>
        </authorList>
    </citation>
    <scope>NUCLEOTIDE SEQUENCE [LARGE SCALE GENOMIC DNA]</scope>
    <source>
        <tissue evidence="2">The whole plant</tissue>
    </source>
</reference>
<dbReference type="SUPFAM" id="SSF56672">
    <property type="entry name" value="DNA/RNA polymerases"/>
    <property type="match status" value="1"/>
</dbReference>
<sequence length="535" mass="60591">MVTRFQSGHTKPTKIFDLAHLLHPTEPTTYSQAAKSPEWRAAMSLEFQALQQQGTWELVPPDPSQNVLGSKWTFRIKYNSNGSIARHKARLVAKGFNQEHGIDYTETFSPVAKMPTIRVLILLALHHNWTIHQLDVSNAFLHGTLSDTVYMHQPPGFHDALHPNYVCRLKKALYGLKQSPREWYSTLSNHLVSYGFNISNSDHSLLTFKNGNTRLYILIYVDDILLTGNSTSELDKLLSNLHFHFQMRNLGSLSQFLGIQTLQTEAGIILHQANYAKKIIDRAGMTQSKPVSTPLSTKTTVSTKSQEPYDNPHLYRQIIGSLQYLTLTRPDIQFAVQQLCQHMQNPLNLHQEALKRLIRYIHGTTQTGIPLSRNSLLLTGYVDADWASNQQDRSSISGFCNFLGTSPISWQVKKQSTIARSSTEAEYRALASEAAEILWLRRLLEDLHIPQITPTTVYCDNTSAIALANNPVFHARTKHIEVDCHFIRDCIKKHHISVHHICTTDQLADLFTKALSNPRFKLLSSKLTATTEPQV</sequence>
<name>A0A2I0VY33_9ASPA</name>
<dbReference type="Pfam" id="PF07727">
    <property type="entry name" value="RVT_2"/>
    <property type="match status" value="1"/>
</dbReference>
<feature type="domain" description="Reverse transcriptase Ty1/copia-type" evidence="1">
    <location>
        <begin position="55"/>
        <end position="295"/>
    </location>
</feature>
<accession>A0A2I0VY33</accession>
<gene>
    <name evidence="2" type="ORF">MA16_Dca027350</name>
</gene>
<proteinExistence type="predicted"/>
<keyword evidence="3" id="KW-1185">Reference proteome</keyword>
<dbReference type="InterPro" id="IPR043502">
    <property type="entry name" value="DNA/RNA_pol_sf"/>
</dbReference>
<dbReference type="AlphaFoldDB" id="A0A2I0VY33"/>
<protein>
    <submittedName>
        <fullName evidence="2">Retrovirus-related Pol polyprotein from transposon TNT 1-94</fullName>
    </submittedName>
</protein>